<feature type="transmembrane region" description="Helical" evidence="2">
    <location>
        <begin position="28"/>
        <end position="53"/>
    </location>
</feature>
<gene>
    <name evidence="4" type="ORF">BBK14_25555</name>
</gene>
<dbReference type="Pfam" id="PF13400">
    <property type="entry name" value="Tad"/>
    <property type="match status" value="1"/>
</dbReference>
<dbReference type="NCBIfam" id="TIGR03816">
    <property type="entry name" value="tadE_like_DECH"/>
    <property type="match status" value="1"/>
</dbReference>
<evidence type="ECO:0000259" key="3">
    <source>
        <dbReference type="Pfam" id="PF13400"/>
    </source>
</evidence>
<name>A0A1S1PN45_9ACTN</name>
<proteinExistence type="predicted"/>
<evidence type="ECO:0000256" key="2">
    <source>
        <dbReference type="SAM" id="Phobius"/>
    </source>
</evidence>
<feature type="domain" description="Putative Flp pilus-assembly TadG-like N-terminal" evidence="3">
    <location>
        <begin position="24"/>
        <end position="71"/>
    </location>
</feature>
<feature type="region of interest" description="Disordered" evidence="1">
    <location>
        <begin position="146"/>
        <end position="203"/>
    </location>
</feature>
<keyword evidence="2" id="KW-1133">Transmembrane helix</keyword>
<dbReference type="EMBL" id="MAXA01000247">
    <property type="protein sequence ID" value="OHV22315.1"/>
    <property type="molecule type" value="Genomic_DNA"/>
</dbReference>
<dbReference type="AlphaFoldDB" id="A0A1S1PN45"/>
<feature type="region of interest" description="Disordered" evidence="1">
    <location>
        <begin position="353"/>
        <end position="383"/>
    </location>
</feature>
<keyword evidence="5" id="KW-1185">Reference proteome</keyword>
<evidence type="ECO:0000313" key="5">
    <source>
        <dbReference type="Proteomes" id="UP000179769"/>
    </source>
</evidence>
<dbReference type="Proteomes" id="UP000179769">
    <property type="component" value="Unassembled WGS sequence"/>
</dbReference>
<dbReference type="InterPro" id="IPR028087">
    <property type="entry name" value="Tad_N"/>
</dbReference>
<feature type="region of interest" description="Disordered" evidence="1">
    <location>
        <begin position="216"/>
        <end position="242"/>
    </location>
</feature>
<evidence type="ECO:0000256" key="1">
    <source>
        <dbReference type="SAM" id="MobiDB-lite"/>
    </source>
</evidence>
<sequence length="481" mass="47834">MNRLPPPARRLSRLLLGEARADRGSATIWLLGALSVIVLVGSATLGLMVAGAARQRAAAAADLAALAAASDRSAQPEAACRRAAATASANAGRLSRCQVESDSIRIDVEADLPGPLRVLGPARSWARAGPWEGGPGAYQPTAVEGVSPTRSLDGQGVRTPTDRAVRTPTGQGVRTPTGGVGDPHSGTAPDAPETGPGAVGAPGTVSAACASRFLRRRSETRATTRSPGCAVGTGRAGAAGEPVVAARSARADRRPADRPDPGAGAVAFARPPPAWPTGTVTAAPCWVGAPAARPSPGWPSPVPRRPIRSGPVSAAAAAAWRLDWERTTGSGAVVGTEPVCAGIAGVGTADRREGAVPATPPGMTAPGPPAGTGAGPERGATPTGVGPAVAADLVVAADPAVGADAVVGAEAVVGAVGAECRGAGVGTARVMAARSRARWRSSRRRCLSRAKPCSVICVPATTNTPVASPRTNSPQTSKESD</sequence>
<reference evidence="5" key="1">
    <citation type="submission" date="2016-07" db="EMBL/GenBank/DDBJ databases">
        <title>Frankia sp. NRRL B-16219 Genome sequencing.</title>
        <authorList>
            <person name="Ghodhbane-Gtari F."/>
            <person name="Swanson E."/>
            <person name="Gueddou A."/>
            <person name="Louati M."/>
            <person name="Nouioui I."/>
            <person name="Hezbri K."/>
            <person name="Abebe-Akele F."/>
            <person name="Simpson S."/>
            <person name="Morris K."/>
            <person name="Thomas K."/>
            <person name="Gtari M."/>
            <person name="Tisa L.S."/>
        </authorList>
    </citation>
    <scope>NUCLEOTIDE SEQUENCE [LARGE SCALE GENOMIC DNA]</scope>
    <source>
        <strain evidence="5">NRRL B-16219</strain>
    </source>
</reference>
<protein>
    <recommendedName>
        <fullName evidence="3">Putative Flp pilus-assembly TadG-like N-terminal domain-containing protein</fullName>
    </recommendedName>
</protein>
<organism evidence="4 5">
    <name type="scientific">Parafrankia soli</name>
    <dbReference type="NCBI Taxonomy" id="2599596"/>
    <lineage>
        <taxon>Bacteria</taxon>
        <taxon>Bacillati</taxon>
        <taxon>Actinomycetota</taxon>
        <taxon>Actinomycetes</taxon>
        <taxon>Frankiales</taxon>
        <taxon>Frankiaceae</taxon>
        <taxon>Parafrankia</taxon>
    </lineage>
</organism>
<feature type="compositionally biased region" description="Low complexity" evidence="1">
    <location>
        <begin position="355"/>
        <end position="365"/>
    </location>
</feature>
<feature type="region of interest" description="Disordered" evidence="1">
    <location>
        <begin position="460"/>
        <end position="481"/>
    </location>
</feature>
<accession>A0A1S1PN45</accession>
<evidence type="ECO:0000313" key="4">
    <source>
        <dbReference type="EMBL" id="OHV22315.1"/>
    </source>
</evidence>
<keyword evidence="2" id="KW-0472">Membrane</keyword>
<comment type="caution">
    <text evidence="4">The sequence shown here is derived from an EMBL/GenBank/DDBJ whole genome shotgun (WGS) entry which is preliminary data.</text>
</comment>
<keyword evidence="2" id="KW-0812">Transmembrane</keyword>
<dbReference type="InterPro" id="IPR021202">
    <property type="entry name" value="Rv3654c-like"/>
</dbReference>